<evidence type="ECO:0000256" key="2">
    <source>
        <dbReference type="SAM" id="SignalP"/>
    </source>
</evidence>
<proteinExistence type="predicted"/>
<comment type="caution">
    <text evidence="4">The sequence shown here is derived from an EMBL/GenBank/DDBJ whole genome shotgun (WGS) entry which is preliminary data.</text>
</comment>
<feature type="chain" id="PRO_5042096951" description="Peptidase S1 domain-containing protein" evidence="2">
    <location>
        <begin position="25"/>
        <end position="458"/>
    </location>
</feature>
<dbReference type="InterPro" id="IPR009003">
    <property type="entry name" value="Peptidase_S1_PA"/>
</dbReference>
<evidence type="ECO:0000313" key="5">
    <source>
        <dbReference type="Proteomes" id="UP001209570"/>
    </source>
</evidence>
<feature type="signal peptide" evidence="2">
    <location>
        <begin position="1"/>
        <end position="24"/>
    </location>
</feature>
<dbReference type="Pfam" id="PF00089">
    <property type="entry name" value="Trypsin"/>
    <property type="match status" value="1"/>
</dbReference>
<name>A0AAD5Q9V8_PYTIN</name>
<dbReference type="InterPro" id="IPR001254">
    <property type="entry name" value="Trypsin_dom"/>
</dbReference>
<protein>
    <recommendedName>
        <fullName evidence="3">Peptidase S1 domain-containing protein</fullName>
    </recommendedName>
</protein>
<gene>
    <name evidence="4" type="ORF">P43SY_009236</name>
</gene>
<dbReference type="EMBL" id="JAKCXM010000091">
    <property type="protein sequence ID" value="KAJ0402979.1"/>
    <property type="molecule type" value="Genomic_DNA"/>
</dbReference>
<dbReference type="GO" id="GO:0004252">
    <property type="term" value="F:serine-type endopeptidase activity"/>
    <property type="evidence" value="ECO:0007669"/>
    <property type="project" value="InterPro"/>
</dbReference>
<dbReference type="Gene3D" id="2.40.10.10">
    <property type="entry name" value="Trypsin-like serine proteases"/>
    <property type="match status" value="1"/>
</dbReference>
<dbReference type="GO" id="GO:0006508">
    <property type="term" value="P:proteolysis"/>
    <property type="evidence" value="ECO:0007669"/>
    <property type="project" value="InterPro"/>
</dbReference>
<evidence type="ECO:0000313" key="4">
    <source>
        <dbReference type="EMBL" id="KAJ0402979.1"/>
    </source>
</evidence>
<reference evidence="4" key="1">
    <citation type="submission" date="2021-12" db="EMBL/GenBank/DDBJ databases">
        <title>Prjna785345.</title>
        <authorList>
            <person name="Rujirawat T."/>
            <person name="Krajaejun T."/>
        </authorList>
    </citation>
    <scope>NUCLEOTIDE SEQUENCE</scope>
    <source>
        <strain evidence="4">Pi057C3</strain>
    </source>
</reference>
<keyword evidence="1" id="KW-0843">Virulence</keyword>
<evidence type="ECO:0000259" key="3">
    <source>
        <dbReference type="Pfam" id="PF00089"/>
    </source>
</evidence>
<feature type="domain" description="Peptidase S1" evidence="3">
    <location>
        <begin position="47"/>
        <end position="154"/>
    </location>
</feature>
<keyword evidence="5" id="KW-1185">Reference proteome</keyword>
<organism evidence="4 5">
    <name type="scientific">Pythium insidiosum</name>
    <name type="common">Pythiosis disease agent</name>
    <dbReference type="NCBI Taxonomy" id="114742"/>
    <lineage>
        <taxon>Eukaryota</taxon>
        <taxon>Sar</taxon>
        <taxon>Stramenopiles</taxon>
        <taxon>Oomycota</taxon>
        <taxon>Peronosporomycetes</taxon>
        <taxon>Pythiales</taxon>
        <taxon>Pythiaceae</taxon>
        <taxon>Pythium</taxon>
    </lineage>
</organism>
<evidence type="ECO:0000256" key="1">
    <source>
        <dbReference type="ARBA" id="ARBA00023026"/>
    </source>
</evidence>
<dbReference type="Proteomes" id="UP001209570">
    <property type="component" value="Unassembled WGS sequence"/>
</dbReference>
<dbReference type="SUPFAM" id="SSF50494">
    <property type="entry name" value="Trypsin-like serine proteases"/>
    <property type="match status" value="2"/>
</dbReference>
<dbReference type="InterPro" id="IPR043504">
    <property type="entry name" value="Peptidase_S1_PA_chymotrypsin"/>
</dbReference>
<dbReference type="AlphaFoldDB" id="A0AAD5Q9V8"/>
<accession>A0AAD5Q9V8</accession>
<sequence length="458" mass="50062">MPVFAFMIVAVVVLGLLRSPLCHSIDGPIPAEYGLPGLAVLTPFSQALGCAGLHLSPSLIVTAASCVREHATLEWAMFPTEDGDELQPKRSFSLSMDKQHRLPIERTEIHSAYSDNHTAAAVASDIALVRLAKIRSPTYRHLSSSALDADVPLQQQLYDQDSLVVIDLAQQQGFVMHPVVYVDNALCQLGPRQDKRKTQALCLLLVPAQSLRFGATTLAILGSPANAAACLGIQIAPRLVLTSASCILMRRPITYVRFMSPTVWAPLDREPSKGDVFRSRLRLTEPEVIQRTFVSPGKTALLAVVQLRDPRRDPDHARVAILPRTLLPPAPNRRHDGTALVFVDPVSLHVSVTEHVVFVGAEFCGQRAANQSLAEARSVCVIPLVKPPAQGMAVDTAGHWSFLIRRVGDRAESDALLGFGDSSTLWYGVFRAFTWISPEISPWLNDTAFPGVHIRRLQ</sequence>
<keyword evidence="2" id="KW-0732">Signal</keyword>